<keyword evidence="6" id="KW-0175">Coiled coil</keyword>
<dbReference type="EMBL" id="JAPKIY010000019">
    <property type="protein sequence ID" value="MDS0898893.1"/>
    <property type="molecule type" value="Genomic_DNA"/>
</dbReference>
<accession>A0AAE4FCU1</accession>
<name>A0AAE4FCU1_MORMO</name>
<dbReference type="PANTHER" id="PTHR42792">
    <property type="entry name" value="FLAGELLIN"/>
    <property type="match status" value="1"/>
</dbReference>
<dbReference type="GeneID" id="93360872"/>
<dbReference type="Pfam" id="PF00700">
    <property type="entry name" value="Flagellin_C"/>
    <property type="match status" value="1"/>
</dbReference>
<proteinExistence type="inferred from homology"/>
<comment type="similarity">
    <text evidence="2 5">Belongs to the bacterial flagellin family.</text>
</comment>
<organism evidence="9 10">
    <name type="scientific">Morganella morganii</name>
    <name type="common">Proteus morganii</name>
    <dbReference type="NCBI Taxonomy" id="582"/>
    <lineage>
        <taxon>Bacteria</taxon>
        <taxon>Pseudomonadati</taxon>
        <taxon>Pseudomonadota</taxon>
        <taxon>Gammaproteobacteria</taxon>
        <taxon>Enterobacterales</taxon>
        <taxon>Morganellaceae</taxon>
        <taxon>Morganella</taxon>
    </lineage>
</organism>
<dbReference type="InterPro" id="IPR042187">
    <property type="entry name" value="Flagellin_C_sub2"/>
</dbReference>
<evidence type="ECO:0000256" key="6">
    <source>
        <dbReference type="SAM" id="Coils"/>
    </source>
</evidence>
<evidence type="ECO:0000259" key="8">
    <source>
        <dbReference type="Pfam" id="PF00700"/>
    </source>
</evidence>
<keyword evidence="4 5" id="KW-0975">Bacterial flagellum</keyword>
<dbReference type="Pfam" id="PF00669">
    <property type="entry name" value="Flagellin_N"/>
    <property type="match status" value="1"/>
</dbReference>
<dbReference type="Gene3D" id="2.60.40.4390">
    <property type="match status" value="1"/>
</dbReference>
<keyword evidence="9" id="KW-0966">Cell projection</keyword>
<keyword evidence="3 5" id="KW-0964">Secreted</keyword>
<dbReference type="InterPro" id="IPR001029">
    <property type="entry name" value="Flagellin_N"/>
</dbReference>
<dbReference type="Proteomes" id="UP001182247">
    <property type="component" value="Unassembled WGS sequence"/>
</dbReference>
<evidence type="ECO:0000256" key="3">
    <source>
        <dbReference type="ARBA" id="ARBA00022525"/>
    </source>
</evidence>
<dbReference type="GO" id="GO:0005198">
    <property type="term" value="F:structural molecule activity"/>
    <property type="evidence" value="ECO:0007669"/>
    <property type="project" value="UniProtKB-UniRule"/>
</dbReference>
<evidence type="ECO:0000313" key="10">
    <source>
        <dbReference type="Proteomes" id="UP001182247"/>
    </source>
</evidence>
<dbReference type="InterPro" id="IPR001492">
    <property type="entry name" value="Flagellin"/>
</dbReference>
<dbReference type="GO" id="GO:0005576">
    <property type="term" value="C:extracellular region"/>
    <property type="evidence" value="ECO:0007669"/>
    <property type="project" value="UniProtKB-SubCell"/>
</dbReference>
<dbReference type="RefSeq" id="WP_004236796.1">
    <property type="nucleotide sequence ID" value="NZ_ABGYJJ040000001.1"/>
</dbReference>
<comment type="caution">
    <text evidence="9">The sequence shown here is derived from an EMBL/GenBank/DDBJ whole genome shotgun (WGS) entry which is preliminary data.</text>
</comment>
<sequence length="356" mass="38283">MAQVINTNVLSLVTQNNLNRSQGVLGTAIERLSSGARINSAKDDAAGQAIANRFTANVKGLAQASRNANDGISIAQTAEGAVNEINDNIQRIRELTVQAKNGTNSKSDIGSIQEEVNERLSEIKRISEQTQFNGIKVLEQGTKMNFQVGANDGEVIELDMQKIDLAKLGLKDFELPTYTALKSDTKLDATAEKAEAAKVDATFTTVDLKGHELFETATGTIVAKKGADYFEVKTFEKDGTTATQGNLVVGDKLTDIKSKADADKVNDATTKKLDEALKTVDSYRSKLGAFQNRMQSTINNLNNSVNNLSAARSRIQDADFATEVSNMSRGQILQQAGTAVLAQANQVPQGVLSLLR</sequence>
<keyword evidence="9" id="KW-0969">Cilium</keyword>
<reference evidence="9" key="1">
    <citation type="submission" date="2023-02" db="EMBL/GenBank/DDBJ databases">
        <title>Detection, antimicrobial susceptibility and genomic characterization of NDM-producing species of Morganellaceae, Yersiniaceae, and Enterobacteriaceae other than Klebsiella.</title>
        <authorList>
            <person name="Camargo C.H."/>
            <person name="Sacchi C.T."/>
            <person name="Campos K.R."/>
        </authorList>
    </citation>
    <scope>NUCLEOTIDE SEQUENCE</scope>
    <source>
        <strain evidence="9">1189_21</strain>
    </source>
</reference>
<dbReference type="Gene3D" id="1.20.1330.10">
    <property type="entry name" value="f41 fragment of flagellin, N-terminal domain"/>
    <property type="match status" value="1"/>
</dbReference>
<evidence type="ECO:0000313" key="9">
    <source>
        <dbReference type="EMBL" id="MDS0898893.1"/>
    </source>
</evidence>
<comment type="function">
    <text evidence="1 5">Flagellin is the subunit protein which polymerizes to form the filaments of bacterial flagella.</text>
</comment>
<dbReference type="GO" id="GO:0009288">
    <property type="term" value="C:bacterial-type flagellum"/>
    <property type="evidence" value="ECO:0007669"/>
    <property type="project" value="UniProtKB-SubCell"/>
</dbReference>
<feature type="domain" description="Flagellin N-terminal" evidence="7">
    <location>
        <begin position="5"/>
        <end position="140"/>
    </location>
</feature>
<dbReference type="PRINTS" id="PR00207">
    <property type="entry name" value="FLAGELLIN"/>
</dbReference>
<dbReference type="AlphaFoldDB" id="A0AAE4FCU1"/>
<evidence type="ECO:0000256" key="4">
    <source>
        <dbReference type="ARBA" id="ARBA00023143"/>
    </source>
</evidence>
<evidence type="ECO:0000259" key="7">
    <source>
        <dbReference type="Pfam" id="PF00669"/>
    </source>
</evidence>
<feature type="coiled-coil region" evidence="6">
    <location>
        <begin position="291"/>
        <end position="318"/>
    </location>
</feature>
<dbReference type="PANTHER" id="PTHR42792:SF2">
    <property type="entry name" value="FLAGELLIN"/>
    <property type="match status" value="1"/>
</dbReference>
<evidence type="ECO:0000256" key="1">
    <source>
        <dbReference type="ARBA" id="ARBA00002270"/>
    </source>
</evidence>
<evidence type="ECO:0000256" key="5">
    <source>
        <dbReference type="RuleBase" id="RU362073"/>
    </source>
</evidence>
<feature type="domain" description="Flagellin C-terminal" evidence="8">
    <location>
        <begin position="271"/>
        <end position="355"/>
    </location>
</feature>
<protein>
    <recommendedName>
        <fullName evidence="5">Flagellin</fullName>
    </recommendedName>
</protein>
<keyword evidence="9" id="KW-0282">Flagellum</keyword>
<dbReference type="NCBIfam" id="NF005294">
    <property type="entry name" value="PRK06819.1"/>
    <property type="match status" value="1"/>
</dbReference>
<dbReference type="Gene3D" id="6.10.280.190">
    <property type="match status" value="1"/>
</dbReference>
<evidence type="ECO:0000256" key="2">
    <source>
        <dbReference type="ARBA" id="ARBA00005709"/>
    </source>
</evidence>
<dbReference type="InterPro" id="IPR046358">
    <property type="entry name" value="Flagellin_C"/>
</dbReference>
<dbReference type="SUPFAM" id="SSF64518">
    <property type="entry name" value="Phase 1 flagellin"/>
    <property type="match status" value="1"/>
</dbReference>
<gene>
    <name evidence="9" type="ORF">OSC06_13010</name>
</gene>
<comment type="subcellular location">
    <subcellularLocation>
        <location evidence="5">Secreted</location>
    </subcellularLocation>
    <subcellularLocation>
        <location evidence="5">Bacterial flagellum</location>
    </subcellularLocation>
</comment>
<dbReference type="Gene3D" id="6.10.10.10">
    <property type="entry name" value="Flagellar export chaperone, C-terminal domain"/>
    <property type="match status" value="1"/>
</dbReference>